<dbReference type="AlphaFoldDB" id="A0AAV4P922"/>
<comment type="caution">
    <text evidence="1">The sequence shown here is derived from an EMBL/GenBank/DDBJ whole genome shotgun (WGS) entry which is preliminary data.</text>
</comment>
<sequence>MFPSMAAGESSCFLDPGTAHSFGAKCVVIMEKEIFDAKKKIYDAALRSRRRVVTLENVPAEAPFQQ</sequence>
<dbReference type="Proteomes" id="UP001054945">
    <property type="component" value="Unassembled WGS sequence"/>
</dbReference>
<name>A0AAV4P922_CAEEX</name>
<evidence type="ECO:0000313" key="2">
    <source>
        <dbReference type="Proteomes" id="UP001054945"/>
    </source>
</evidence>
<evidence type="ECO:0000313" key="1">
    <source>
        <dbReference type="EMBL" id="GIX93109.1"/>
    </source>
</evidence>
<accession>A0AAV4P922</accession>
<keyword evidence="2" id="KW-1185">Reference proteome</keyword>
<gene>
    <name evidence="1" type="ORF">CEXT_150791</name>
</gene>
<organism evidence="1 2">
    <name type="scientific">Caerostris extrusa</name>
    <name type="common">Bark spider</name>
    <name type="synonym">Caerostris bankana</name>
    <dbReference type="NCBI Taxonomy" id="172846"/>
    <lineage>
        <taxon>Eukaryota</taxon>
        <taxon>Metazoa</taxon>
        <taxon>Ecdysozoa</taxon>
        <taxon>Arthropoda</taxon>
        <taxon>Chelicerata</taxon>
        <taxon>Arachnida</taxon>
        <taxon>Araneae</taxon>
        <taxon>Araneomorphae</taxon>
        <taxon>Entelegynae</taxon>
        <taxon>Araneoidea</taxon>
        <taxon>Araneidae</taxon>
        <taxon>Caerostris</taxon>
    </lineage>
</organism>
<dbReference type="EMBL" id="BPLR01004195">
    <property type="protein sequence ID" value="GIX93109.1"/>
    <property type="molecule type" value="Genomic_DNA"/>
</dbReference>
<reference evidence="1 2" key="1">
    <citation type="submission" date="2021-06" db="EMBL/GenBank/DDBJ databases">
        <title>Caerostris extrusa draft genome.</title>
        <authorList>
            <person name="Kono N."/>
            <person name="Arakawa K."/>
        </authorList>
    </citation>
    <scope>NUCLEOTIDE SEQUENCE [LARGE SCALE GENOMIC DNA]</scope>
</reference>
<protein>
    <submittedName>
        <fullName evidence="1">Uncharacterized protein</fullName>
    </submittedName>
</protein>
<proteinExistence type="predicted"/>